<dbReference type="Pfam" id="PF13086">
    <property type="entry name" value="AAA_11"/>
    <property type="match status" value="1"/>
</dbReference>
<dbReference type="Gene3D" id="3.10.620.30">
    <property type="match status" value="1"/>
</dbReference>
<dbReference type="PANTHER" id="PTHR10887">
    <property type="entry name" value="DNA2/NAM7 HELICASE FAMILY"/>
    <property type="match status" value="1"/>
</dbReference>
<proteinExistence type="predicted"/>
<evidence type="ECO:0000313" key="4">
    <source>
        <dbReference type="EMBL" id="NYI66996.1"/>
    </source>
</evidence>
<name>A0A7Z0ACV7_9MICO</name>
<feature type="domain" description="DNA2/NAM7 helicase-like C-terminal" evidence="3">
    <location>
        <begin position="1410"/>
        <end position="1603"/>
    </location>
</feature>
<feature type="domain" description="DNA2/NAM7 helicase helicase" evidence="2">
    <location>
        <begin position="683"/>
        <end position="783"/>
    </location>
</feature>
<evidence type="ECO:0000313" key="5">
    <source>
        <dbReference type="Proteomes" id="UP000539111"/>
    </source>
</evidence>
<dbReference type="InterPro" id="IPR027417">
    <property type="entry name" value="P-loop_NTPase"/>
</dbReference>
<dbReference type="Gene3D" id="3.40.50.300">
    <property type="entry name" value="P-loop containing nucleotide triphosphate hydrolases"/>
    <property type="match status" value="3"/>
</dbReference>
<feature type="region of interest" description="Disordered" evidence="1">
    <location>
        <begin position="368"/>
        <end position="389"/>
    </location>
</feature>
<protein>
    <recommendedName>
        <fullName evidence="6">AAA domain-containing protein</fullName>
    </recommendedName>
</protein>
<dbReference type="Pfam" id="PF13195">
    <property type="entry name" value="DUF4011"/>
    <property type="match status" value="1"/>
</dbReference>
<accession>A0A7Z0ACV7</accession>
<evidence type="ECO:0008006" key="6">
    <source>
        <dbReference type="Google" id="ProtNLM"/>
    </source>
</evidence>
<evidence type="ECO:0000256" key="1">
    <source>
        <dbReference type="SAM" id="MobiDB-lite"/>
    </source>
</evidence>
<sequence length="2041" mass="225862">MDEEVSAATVPAIDVSVDALDSVSYALVANRLPALRAIKITNNSGSALSDVSIDVTIRAAGTNLVDKWHYDVGVEIAPNDSFILDTREIVDLDIDTEFLSNLTESIRGRFGVALNCRWHEEVRSTESFTLLAANEWYAAPELRETLISFVQPNTNTVISLLQDASSILNATTGSGALEGYQSGPRRAMEIGSAIYAAINKKGINYLELPASFEETGQRVRTPAEVMQTGFGNCVDLSLLYCSALEHAGLEPFIWLTNSHAMSGFYIEPMAVATRQPVLDDHSIARNLVDSERAVAVESTALATSDCRFVGAISAGKEKTTSHAFQALLDIRALRRIGIRPLPSPDDVAVQPTVDTGKSSNKTFTMSETLSLPDVTPPANEDANELARRQDNSPLRIQRWKKSLLDLSLRNPLLNLPRTSRVLRLHMPSGSLAELEDLVFQGKAFSILPDDDLTQFQHARGVQSVTELGPDELARDLTDEKVLYASVSSAAYRKRLKDFQRAARSMLQETGSNYLYLCLGSLVHPGSSRAAEAPLFILPIRVTGGVGNGPYKFDVDGDQLAVPNLCLVEWLKVKHHLAVPALENPPRDESGIDIDEALKQIRRGIADANLSYHVNDSASLAMLSFSTFQMWRDLEENWQLLSKNSVVRHLVESPGAEYLDPVVDSDMAASVPREEDLQLPIPADGSQIEAVGMAMLGQSFVLEGPPGTGKSQTITNMISALLASGKRVLFVAEKQAALEVVKKRLDKIGLGPFALDIHGRDQSINAVRSQIKDAMEIPATRDASTIQRLGRDLSSSIGELKTYPEAIHSANASGQSLWSAYEQSLILRDGPAFKLPTTVLNLSVDAQRDVERALTEFATNASRAIHTGGDTARGLTSCAWSLSTVADFEKLDANVLRDRLDAIERSMAAFSSLPEPLRVFASQRKPDGLVEDAEILSKLARTKSLRREALSLAANPRVVSDIRSLLQQQGRFLMQHRELFTLVRPEILRAKTLRGWLEDAKAGEAKTFGRKKRRNILAQEVAGYAHPGRTIAPDTILEFLSKLNVAQNDALLLFQRSKKVGIDSILPGWLPESEQAYEGLSQQLESLVSALELRREYAEHWTLLETPAGSDNPLAHIAPEIHDFTETFRDTAAAWSSFRQTLGVTNESLERWIRGSTGRTWAEAWQGSSTTWRSDNEFFRGLAAWTRVAAALGTIESYELGELAHQLVDGGIEFRDVTSAYDRGFYQAAINERRTAAGLDWFDGRVRDQKTDRYLNASTDIQDELPTALPTLVSRHRGFTSVPPRSPQATLKKELDRKRGGLSIRQLFDRYSEVILGLTPCVLMSPASVANFVAPRDEPIFDVTIFDEASQVRVSQAVGSIGRARSCIIVGDSKQMPPSSIMQASGRSVEESDLNVDPTSESAMVPEDMESILSEAVESQLPQQWLSWHYRSQHEGLIAFSNNAYYENHLATIPSPATVDESVEFRRINGTFGRGKDRTNPAEAEAIVDEVERRIHSPESSSDSIGVVTFNTQQRDRILDLLENHADPVIRQMMAEESTAIFVKNLENVQGDERDVILFSVAFSKDPATGKVPLQFGPLNTDGGERRLNVAITRAKKQVVIFCSFDPENLELGSSRSQGLNDLKRYLVAARDHAYRPVSSNVTQTRNAQGVANEIACHLRERGFDTELAYGLSRFKVDVVVREANSSEEPIPWRTAVILDGHGWARQPTVADREGSPELLLSPMNWGAVKRVWLPEWIANKDAVVEDIASRVDAAVESAAQEARDRTERERQKADLLEGRRREAEVLDVLDQINNSTVDNDQDKGVAEEVTSADEPEEVEGATGAEQRVTEHSLQTDRDAGGVREVAETPKHHDNLRTPFISAAERYQTLVGEKEELDQLRRNRLVRSKMQDVLRELVEFEGPIEVERLLLLAHRRFGMMKVVGTRREVARGLIDPSAFYSEDGHKFAWPSRLDPNEWFGYRFVTSSTDRTIHEVAPEEIANAMRSALMNGSAMSSEELMREAYTSLGYKRMGGHARETLLTALRLGVSTDRFVVVEGKYRL</sequence>
<feature type="region of interest" description="Disordered" evidence="1">
    <location>
        <begin position="1791"/>
        <end position="1839"/>
    </location>
</feature>
<feature type="compositionally biased region" description="Basic and acidic residues" evidence="1">
    <location>
        <begin position="1827"/>
        <end position="1839"/>
    </location>
</feature>
<dbReference type="InterPro" id="IPR041679">
    <property type="entry name" value="DNA2/NAM7-like_C"/>
</dbReference>
<feature type="compositionally biased region" description="Polar residues" evidence="1">
    <location>
        <begin position="1375"/>
        <end position="1385"/>
    </location>
</feature>
<dbReference type="EMBL" id="JACBZP010000001">
    <property type="protein sequence ID" value="NYI66996.1"/>
    <property type="molecule type" value="Genomic_DNA"/>
</dbReference>
<dbReference type="InterPro" id="IPR025103">
    <property type="entry name" value="DUF4011"/>
</dbReference>
<keyword evidence="5" id="KW-1185">Reference proteome</keyword>
<dbReference type="SUPFAM" id="SSF52540">
    <property type="entry name" value="P-loop containing nucleoside triphosphate hydrolases"/>
    <property type="match status" value="1"/>
</dbReference>
<evidence type="ECO:0000259" key="3">
    <source>
        <dbReference type="Pfam" id="PF13087"/>
    </source>
</evidence>
<feature type="region of interest" description="Disordered" evidence="1">
    <location>
        <begin position="1374"/>
        <end position="1400"/>
    </location>
</feature>
<gene>
    <name evidence="4" type="ORF">BJY26_001302</name>
</gene>
<comment type="caution">
    <text evidence="4">The sequence shown here is derived from an EMBL/GenBank/DDBJ whole genome shotgun (WGS) entry which is preliminary data.</text>
</comment>
<feature type="compositionally biased region" description="Acidic residues" evidence="1">
    <location>
        <begin position="1810"/>
        <end position="1819"/>
    </location>
</feature>
<dbReference type="CDD" id="cd18808">
    <property type="entry name" value="SF1_C_Upf1"/>
    <property type="match status" value="1"/>
</dbReference>
<dbReference type="PANTHER" id="PTHR10887:SF530">
    <property type="entry name" value="SUPERFAMILY I DNA HELICASES"/>
    <property type="match status" value="1"/>
</dbReference>
<dbReference type="Proteomes" id="UP000539111">
    <property type="component" value="Unassembled WGS sequence"/>
</dbReference>
<dbReference type="InterPro" id="IPR047187">
    <property type="entry name" value="SF1_C_Upf1"/>
</dbReference>
<evidence type="ECO:0000259" key="2">
    <source>
        <dbReference type="Pfam" id="PF13086"/>
    </source>
</evidence>
<dbReference type="GO" id="GO:0004386">
    <property type="term" value="F:helicase activity"/>
    <property type="evidence" value="ECO:0007669"/>
    <property type="project" value="InterPro"/>
</dbReference>
<dbReference type="RefSeq" id="WP_179426686.1">
    <property type="nucleotide sequence ID" value="NZ_JACBZP010000001.1"/>
</dbReference>
<dbReference type="InterPro" id="IPR041677">
    <property type="entry name" value="DNA2/NAM7_AAA_11"/>
</dbReference>
<dbReference type="InterPro" id="IPR045055">
    <property type="entry name" value="DNA2/NAM7-like"/>
</dbReference>
<organism evidence="4 5">
    <name type="scientific">Spelaeicoccus albus</name>
    <dbReference type="NCBI Taxonomy" id="1280376"/>
    <lineage>
        <taxon>Bacteria</taxon>
        <taxon>Bacillati</taxon>
        <taxon>Actinomycetota</taxon>
        <taxon>Actinomycetes</taxon>
        <taxon>Micrococcales</taxon>
        <taxon>Brevibacteriaceae</taxon>
        <taxon>Spelaeicoccus</taxon>
    </lineage>
</organism>
<reference evidence="4 5" key="1">
    <citation type="submission" date="2020-07" db="EMBL/GenBank/DDBJ databases">
        <title>Sequencing the genomes of 1000 actinobacteria strains.</title>
        <authorList>
            <person name="Klenk H.-P."/>
        </authorList>
    </citation>
    <scope>NUCLEOTIDE SEQUENCE [LARGE SCALE GENOMIC DNA]</scope>
    <source>
        <strain evidence="4 5">DSM 26341</strain>
    </source>
</reference>
<dbReference type="Pfam" id="PF13087">
    <property type="entry name" value="AAA_12"/>
    <property type="match status" value="1"/>
</dbReference>